<evidence type="ECO:0000313" key="2">
    <source>
        <dbReference type="Proteomes" id="UP001229421"/>
    </source>
</evidence>
<sequence>MHCYFLPFCLVTMIKDCTFASYHQFQPGFKEKEKCDGMICVKMMVYIFARGNILPALLLKDVQIGDQTN</sequence>
<evidence type="ECO:0000313" key="1">
    <source>
        <dbReference type="EMBL" id="KAK1440265.1"/>
    </source>
</evidence>
<name>A0AAD8P625_TARER</name>
<reference evidence="1" key="1">
    <citation type="journal article" date="2023" name="bioRxiv">
        <title>Improved chromosome-level genome assembly for marigold (Tagetes erecta).</title>
        <authorList>
            <person name="Jiang F."/>
            <person name="Yuan L."/>
            <person name="Wang S."/>
            <person name="Wang H."/>
            <person name="Xu D."/>
            <person name="Wang A."/>
            <person name="Fan W."/>
        </authorList>
    </citation>
    <scope>NUCLEOTIDE SEQUENCE</scope>
    <source>
        <strain evidence="1">WSJ</strain>
        <tissue evidence="1">Leaf</tissue>
    </source>
</reference>
<organism evidence="1 2">
    <name type="scientific">Tagetes erecta</name>
    <name type="common">African marigold</name>
    <dbReference type="NCBI Taxonomy" id="13708"/>
    <lineage>
        <taxon>Eukaryota</taxon>
        <taxon>Viridiplantae</taxon>
        <taxon>Streptophyta</taxon>
        <taxon>Embryophyta</taxon>
        <taxon>Tracheophyta</taxon>
        <taxon>Spermatophyta</taxon>
        <taxon>Magnoliopsida</taxon>
        <taxon>eudicotyledons</taxon>
        <taxon>Gunneridae</taxon>
        <taxon>Pentapetalae</taxon>
        <taxon>asterids</taxon>
        <taxon>campanulids</taxon>
        <taxon>Asterales</taxon>
        <taxon>Asteraceae</taxon>
        <taxon>Asteroideae</taxon>
        <taxon>Heliantheae alliance</taxon>
        <taxon>Tageteae</taxon>
        <taxon>Tagetes</taxon>
    </lineage>
</organism>
<dbReference type="Proteomes" id="UP001229421">
    <property type="component" value="Unassembled WGS sequence"/>
</dbReference>
<keyword evidence="2" id="KW-1185">Reference proteome</keyword>
<accession>A0AAD8P625</accession>
<comment type="caution">
    <text evidence="1">The sequence shown here is derived from an EMBL/GenBank/DDBJ whole genome shotgun (WGS) entry which is preliminary data.</text>
</comment>
<protein>
    <submittedName>
        <fullName evidence="1">Uncharacterized protein</fullName>
    </submittedName>
</protein>
<proteinExistence type="predicted"/>
<dbReference type="AlphaFoldDB" id="A0AAD8P625"/>
<dbReference type="EMBL" id="JAUHHV010000001">
    <property type="protein sequence ID" value="KAK1440265.1"/>
    <property type="molecule type" value="Genomic_DNA"/>
</dbReference>
<gene>
    <name evidence="1" type="ORF">QVD17_06090</name>
</gene>